<name>A0AA40CB74_9PEZI</name>
<organism evidence="3 4">
    <name type="scientific">Bombardia bombarda</name>
    <dbReference type="NCBI Taxonomy" id="252184"/>
    <lineage>
        <taxon>Eukaryota</taxon>
        <taxon>Fungi</taxon>
        <taxon>Dikarya</taxon>
        <taxon>Ascomycota</taxon>
        <taxon>Pezizomycotina</taxon>
        <taxon>Sordariomycetes</taxon>
        <taxon>Sordariomycetidae</taxon>
        <taxon>Sordariales</taxon>
        <taxon>Lasiosphaeriaceae</taxon>
        <taxon>Bombardia</taxon>
    </lineage>
</organism>
<evidence type="ECO:0000313" key="4">
    <source>
        <dbReference type="Proteomes" id="UP001174934"/>
    </source>
</evidence>
<gene>
    <name evidence="3" type="ORF">B0T17DRAFT_530312</name>
</gene>
<dbReference type="AlphaFoldDB" id="A0AA40CB74"/>
<evidence type="ECO:0000313" key="3">
    <source>
        <dbReference type="EMBL" id="KAK0631174.1"/>
    </source>
</evidence>
<protein>
    <submittedName>
        <fullName evidence="3">Uncharacterized protein</fullName>
    </submittedName>
</protein>
<keyword evidence="2" id="KW-0472">Membrane</keyword>
<keyword evidence="2" id="KW-0812">Transmembrane</keyword>
<keyword evidence="4" id="KW-1185">Reference proteome</keyword>
<dbReference type="Proteomes" id="UP001174934">
    <property type="component" value="Unassembled WGS sequence"/>
</dbReference>
<proteinExistence type="predicted"/>
<feature type="region of interest" description="Disordered" evidence="1">
    <location>
        <begin position="1"/>
        <end position="92"/>
    </location>
</feature>
<reference evidence="3" key="1">
    <citation type="submission" date="2023-06" db="EMBL/GenBank/DDBJ databases">
        <title>Genome-scale phylogeny and comparative genomics of the fungal order Sordariales.</title>
        <authorList>
            <consortium name="Lawrence Berkeley National Laboratory"/>
            <person name="Hensen N."/>
            <person name="Bonometti L."/>
            <person name="Westerberg I."/>
            <person name="Brannstrom I.O."/>
            <person name="Guillou S."/>
            <person name="Cros-Aarteil S."/>
            <person name="Calhoun S."/>
            <person name="Haridas S."/>
            <person name="Kuo A."/>
            <person name="Mondo S."/>
            <person name="Pangilinan J."/>
            <person name="Riley R."/>
            <person name="LaButti K."/>
            <person name="Andreopoulos B."/>
            <person name="Lipzen A."/>
            <person name="Chen C."/>
            <person name="Yanf M."/>
            <person name="Daum C."/>
            <person name="Ng V."/>
            <person name="Clum A."/>
            <person name="Steindorff A."/>
            <person name="Ohm R."/>
            <person name="Martin F."/>
            <person name="Silar P."/>
            <person name="Natvig D."/>
            <person name="Lalanne C."/>
            <person name="Gautier V."/>
            <person name="Ament-velasquez S.L."/>
            <person name="Kruys A."/>
            <person name="Hutchinson M.I."/>
            <person name="Powell A.J."/>
            <person name="Barry K."/>
            <person name="Miller A.N."/>
            <person name="Grigoriev I.V."/>
            <person name="Debuchy R."/>
            <person name="Gladieux P."/>
            <person name="Thoren M.H."/>
            <person name="Johannesson H."/>
        </authorList>
    </citation>
    <scope>NUCLEOTIDE SEQUENCE</scope>
    <source>
        <strain evidence="3">SMH3391-2</strain>
    </source>
</reference>
<evidence type="ECO:0000256" key="1">
    <source>
        <dbReference type="SAM" id="MobiDB-lite"/>
    </source>
</evidence>
<dbReference type="EMBL" id="JAULSR010000002">
    <property type="protein sequence ID" value="KAK0631174.1"/>
    <property type="molecule type" value="Genomic_DNA"/>
</dbReference>
<evidence type="ECO:0000256" key="2">
    <source>
        <dbReference type="SAM" id="Phobius"/>
    </source>
</evidence>
<accession>A0AA40CB74</accession>
<comment type="caution">
    <text evidence="3">The sequence shown here is derived from an EMBL/GenBank/DDBJ whole genome shotgun (WGS) entry which is preliminary data.</text>
</comment>
<feature type="transmembrane region" description="Helical" evidence="2">
    <location>
        <begin position="299"/>
        <end position="322"/>
    </location>
</feature>
<sequence>MSFQGYPTALPTFAPTDANPDAPPDSTASPDQSTTSTTIPTTTPSQDLSSTSTQTSTPSKQSSKTTLQSTTSREPSRSSTATSSTSTTIPSTAPDTPFTFVQLFDKTRHAYYSIHSDQFLSTNFSELCPSGSCITDCQDYPRLFSSIPSGIDESASVYGRLDPVTGKLDVTFFGICSNLGNATLLALAQDPSSAVYAAFLGSNAITAGVAESSANVNNDVVRVASSIATCFASTCEQTRDPNVCRNACSAQQLLGAAEIGSSLDIRGNMGVCVQQLCDNTCGLPYADQDVLGIGVLVSYYLQALLVLLIAAALAASLLMRILRRVDGKPRVHERLRKPLDSFVTAQAFFGGECCPSLVCIDKYMSTMLEVKLNWSIFFMQ</sequence>
<keyword evidence="2" id="KW-1133">Transmembrane helix</keyword>
<feature type="compositionally biased region" description="Low complexity" evidence="1">
    <location>
        <begin position="11"/>
        <end position="92"/>
    </location>
</feature>